<organism evidence="2 3">
    <name type="scientific">Dactylonectria macrodidyma</name>
    <dbReference type="NCBI Taxonomy" id="307937"/>
    <lineage>
        <taxon>Eukaryota</taxon>
        <taxon>Fungi</taxon>
        <taxon>Dikarya</taxon>
        <taxon>Ascomycota</taxon>
        <taxon>Pezizomycotina</taxon>
        <taxon>Sordariomycetes</taxon>
        <taxon>Hypocreomycetidae</taxon>
        <taxon>Hypocreales</taxon>
        <taxon>Nectriaceae</taxon>
        <taxon>Dactylonectria</taxon>
    </lineage>
</organism>
<feature type="region of interest" description="Disordered" evidence="1">
    <location>
        <begin position="137"/>
        <end position="159"/>
    </location>
</feature>
<feature type="region of interest" description="Disordered" evidence="1">
    <location>
        <begin position="1"/>
        <end position="112"/>
    </location>
</feature>
<feature type="compositionally biased region" description="Basic and acidic residues" evidence="1">
    <location>
        <begin position="80"/>
        <end position="106"/>
    </location>
</feature>
<gene>
    <name evidence="2" type="ORF">EDB81DRAFT_153354</name>
</gene>
<evidence type="ECO:0000256" key="1">
    <source>
        <dbReference type="SAM" id="MobiDB-lite"/>
    </source>
</evidence>
<feature type="compositionally biased region" description="Basic residues" evidence="1">
    <location>
        <begin position="1"/>
        <end position="11"/>
    </location>
</feature>
<name>A0A9P9JGC2_9HYPO</name>
<comment type="caution">
    <text evidence="2">The sequence shown here is derived from an EMBL/GenBank/DDBJ whole genome shotgun (WGS) entry which is preliminary data.</text>
</comment>
<sequence>MRRRSKRRRILERRGREKRDQMSIAKMREMQGQIGRVSESVGPGGKLRHLDTLQTRTVGRGGSAGGATKTSRGSTLFFPRPKEKKKEVVVESGRDPAEQNEAERRLQGPAAACVPPAGIGSRKLMDPILSPQWVPRQINPPGGPQGQRPGTNELCDEGKSASVPGVWDAAGCLPGGFGMRQKSRILPVGSVARRAIHSRVMGT</sequence>
<dbReference type="EMBL" id="JAGMUV010000002">
    <property type="protein sequence ID" value="KAH7170119.1"/>
    <property type="molecule type" value="Genomic_DNA"/>
</dbReference>
<accession>A0A9P9JGC2</accession>
<proteinExistence type="predicted"/>
<reference evidence="2" key="1">
    <citation type="journal article" date="2021" name="Nat. Commun.">
        <title>Genetic determinants of endophytism in the Arabidopsis root mycobiome.</title>
        <authorList>
            <person name="Mesny F."/>
            <person name="Miyauchi S."/>
            <person name="Thiergart T."/>
            <person name="Pickel B."/>
            <person name="Atanasova L."/>
            <person name="Karlsson M."/>
            <person name="Huettel B."/>
            <person name="Barry K.W."/>
            <person name="Haridas S."/>
            <person name="Chen C."/>
            <person name="Bauer D."/>
            <person name="Andreopoulos W."/>
            <person name="Pangilinan J."/>
            <person name="LaButti K."/>
            <person name="Riley R."/>
            <person name="Lipzen A."/>
            <person name="Clum A."/>
            <person name="Drula E."/>
            <person name="Henrissat B."/>
            <person name="Kohler A."/>
            <person name="Grigoriev I.V."/>
            <person name="Martin F.M."/>
            <person name="Hacquard S."/>
        </authorList>
    </citation>
    <scope>NUCLEOTIDE SEQUENCE</scope>
    <source>
        <strain evidence="2">MPI-CAGE-AT-0147</strain>
    </source>
</reference>
<protein>
    <submittedName>
        <fullName evidence="2">Uncharacterized protein</fullName>
    </submittedName>
</protein>
<evidence type="ECO:0000313" key="3">
    <source>
        <dbReference type="Proteomes" id="UP000738349"/>
    </source>
</evidence>
<dbReference type="Proteomes" id="UP000738349">
    <property type="component" value="Unassembled WGS sequence"/>
</dbReference>
<evidence type="ECO:0000313" key="2">
    <source>
        <dbReference type="EMBL" id="KAH7170119.1"/>
    </source>
</evidence>
<dbReference type="AlphaFoldDB" id="A0A9P9JGC2"/>
<keyword evidence="3" id="KW-1185">Reference proteome</keyword>
<feature type="compositionally biased region" description="Basic and acidic residues" evidence="1">
    <location>
        <begin position="12"/>
        <end position="29"/>
    </location>
</feature>